<dbReference type="Proteomes" id="UP000183174">
    <property type="component" value="Unassembled WGS sequence"/>
</dbReference>
<dbReference type="EMBL" id="FMAE01000030">
    <property type="protein sequence ID" value="SCB52280.1"/>
    <property type="molecule type" value="Genomic_DNA"/>
</dbReference>
<evidence type="ECO:0000313" key="2">
    <source>
        <dbReference type="EMBL" id="SCB52280.1"/>
    </source>
</evidence>
<organism evidence="2 3">
    <name type="scientific">Bradyrhizobium yuanmingense</name>
    <dbReference type="NCBI Taxonomy" id="108015"/>
    <lineage>
        <taxon>Bacteria</taxon>
        <taxon>Pseudomonadati</taxon>
        <taxon>Pseudomonadota</taxon>
        <taxon>Alphaproteobacteria</taxon>
        <taxon>Hyphomicrobiales</taxon>
        <taxon>Nitrobacteraceae</taxon>
        <taxon>Bradyrhizobium</taxon>
    </lineage>
</organism>
<reference evidence="2 3" key="1">
    <citation type="submission" date="2016-08" db="EMBL/GenBank/DDBJ databases">
        <authorList>
            <person name="Seilhamer J.J."/>
        </authorList>
    </citation>
    <scope>NUCLEOTIDE SEQUENCE [LARGE SCALE GENOMIC DNA]</scope>
    <source>
        <strain evidence="2 3">CCBAU 10071</strain>
    </source>
</reference>
<protein>
    <submittedName>
        <fullName evidence="2">Uncharacterized protein</fullName>
    </submittedName>
</protein>
<sequence length="44" mass="4831">MTQLEPHPTAAIFPLIEVPVLRLSILLGGKLLTPILKRSPQRAT</sequence>
<name>A0A1C3XJ39_9BRAD</name>
<accession>A0A1C3XJ39</accession>
<keyword evidence="1" id="KW-1133">Transmembrane helix</keyword>
<feature type="transmembrane region" description="Helical" evidence="1">
    <location>
        <begin position="12"/>
        <end position="32"/>
    </location>
</feature>
<keyword evidence="1" id="KW-0812">Transmembrane</keyword>
<evidence type="ECO:0000313" key="3">
    <source>
        <dbReference type="Proteomes" id="UP000183174"/>
    </source>
</evidence>
<gene>
    <name evidence="2" type="ORF">GA0061099_103021</name>
</gene>
<keyword evidence="1" id="KW-0472">Membrane</keyword>
<proteinExistence type="predicted"/>
<evidence type="ECO:0000256" key="1">
    <source>
        <dbReference type="SAM" id="Phobius"/>
    </source>
</evidence>
<dbReference type="AlphaFoldDB" id="A0A1C3XJ39"/>
<dbReference type="RefSeq" id="WP_276327058.1">
    <property type="nucleotide sequence ID" value="NZ_FMAE01000030.1"/>
</dbReference>